<keyword evidence="6" id="KW-0547">Nucleotide-binding</keyword>
<dbReference type="PROSITE" id="PS00109">
    <property type="entry name" value="PROTEIN_KINASE_TYR"/>
    <property type="match status" value="1"/>
</dbReference>
<comment type="caution">
    <text evidence="15">The sequence shown here is derived from an EMBL/GenBank/DDBJ whole genome shotgun (WGS) entry which is preliminary data.</text>
</comment>
<comment type="subcellular location">
    <subcellularLocation>
        <location evidence="1">Membrane</location>
        <topology evidence="1">Single-pass type I membrane protein</topology>
    </subcellularLocation>
</comment>
<dbReference type="SUPFAM" id="SSF56112">
    <property type="entry name" value="Protein kinase-like (PK-like)"/>
    <property type="match status" value="1"/>
</dbReference>
<evidence type="ECO:0000256" key="9">
    <source>
        <dbReference type="ARBA" id="ARBA00022989"/>
    </source>
</evidence>
<evidence type="ECO:0000256" key="10">
    <source>
        <dbReference type="ARBA" id="ARBA00023136"/>
    </source>
</evidence>
<evidence type="ECO:0000256" key="5">
    <source>
        <dbReference type="ARBA" id="ARBA00022729"/>
    </source>
</evidence>
<sequence>TAFNCSMCSCPIVPTDSTTGNIVGGVLGSLFAIGIIAVLALFVFKLNNEVKQLKKENSLSQKDSNRYSTGPSSEVNVAFQQSQSVPYEEVDFKTNTYAQLNKDDVSVHIPNTSDKEYPMEVIDIGATLGAGEFGVVKLVNVNDNVNAPFMAAAKILRDNASDDDHRALLREFDLMKQLPKHNNLVELLGYSKYNDQTMILVEYLPLGDLQSYLRANKARYIRSDKLDTSKELIQFGYQIACGMNHISSFKFLHRDLAARNILLGANKVCKISDFGLSRDVAERDLYSRTSKGRLPIRWMSPEALFHNIYTTKNDVWAYGILLWEILTFGSTPYTGMKGKEVMEFVKAGNVMDRPQHCKVTLYNVMAECWSHDAGRRPTFSDLVSKMENILQEETPYMEMKDFNEALYVNVNPRNLKEKL</sequence>
<dbReference type="InterPro" id="IPR001245">
    <property type="entry name" value="Ser-Thr/Tyr_kinase_cat_dom"/>
</dbReference>
<dbReference type="GO" id="GO:0005524">
    <property type="term" value="F:ATP binding"/>
    <property type="evidence" value="ECO:0007669"/>
    <property type="project" value="UniProtKB-UniRule"/>
</dbReference>
<proteinExistence type="predicted"/>
<dbReference type="Proteomes" id="UP000749559">
    <property type="component" value="Unassembled WGS sequence"/>
</dbReference>
<keyword evidence="9" id="KW-1133">Transmembrane helix</keyword>
<dbReference type="PROSITE" id="PS50011">
    <property type="entry name" value="PROTEIN_KINASE_DOM"/>
    <property type="match status" value="1"/>
</dbReference>
<organism evidence="15 16">
    <name type="scientific">Owenia fusiformis</name>
    <name type="common">Polychaete worm</name>
    <dbReference type="NCBI Taxonomy" id="6347"/>
    <lineage>
        <taxon>Eukaryota</taxon>
        <taxon>Metazoa</taxon>
        <taxon>Spiralia</taxon>
        <taxon>Lophotrochozoa</taxon>
        <taxon>Annelida</taxon>
        <taxon>Polychaeta</taxon>
        <taxon>Sedentaria</taxon>
        <taxon>Canalipalpata</taxon>
        <taxon>Sabellida</taxon>
        <taxon>Oweniida</taxon>
        <taxon>Oweniidae</taxon>
        <taxon>Owenia</taxon>
    </lineage>
</organism>
<dbReference type="CDD" id="cd00192">
    <property type="entry name" value="PTKc"/>
    <property type="match status" value="1"/>
</dbReference>
<evidence type="ECO:0000256" key="3">
    <source>
        <dbReference type="ARBA" id="ARBA00022679"/>
    </source>
</evidence>
<keyword evidence="16" id="KW-1185">Reference proteome</keyword>
<dbReference type="InterPro" id="IPR011009">
    <property type="entry name" value="Kinase-like_dom_sf"/>
</dbReference>
<comment type="catalytic activity">
    <reaction evidence="13">
        <text>L-tyrosyl-[protein] + ATP = O-phospho-L-tyrosyl-[protein] + ADP + H(+)</text>
        <dbReference type="Rhea" id="RHEA:10596"/>
        <dbReference type="Rhea" id="RHEA-COMP:10136"/>
        <dbReference type="Rhea" id="RHEA-COMP:20101"/>
        <dbReference type="ChEBI" id="CHEBI:15378"/>
        <dbReference type="ChEBI" id="CHEBI:30616"/>
        <dbReference type="ChEBI" id="CHEBI:46858"/>
        <dbReference type="ChEBI" id="CHEBI:61978"/>
        <dbReference type="ChEBI" id="CHEBI:456216"/>
        <dbReference type="EC" id="2.7.10.1"/>
    </reaction>
</comment>
<dbReference type="PROSITE" id="PS00107">
    <property type="entry name" value="PROTEIN_KINASE_ATP"/>
    <property type="match status" value="1"/>
</dbReference>
<reference evidence="15" key="1">
    <citation type="submission" date="2022-03" db="EMBL/GenBank/DDBJ databases">
        <authorList>
            <person name="Martin C."/>
        </authorList>
    </citation>
    <scope>NUCLEOTIDE SEQUENCE</scope>
</reference>
<evidence type="ECO:0000313" key="16">
    <source>
        <dbReference type="Proteomes" id="UP000749559"/>
    </source>
</evidence>
<dbReference type="InterPro" id="IPR020635">
    <property type="entry name" value="Tyr_kinase_cat_dom"/>
</dbReference>
<dbReference type="GO" id="GO:0043235">
    <property type="term" value="C:receptor complex"/>
    <property type="evidence" value="ECO:0007669"/>
    <property type="project" value="TreeGrafter"/>
</dbReference>
<keyword evidence="11" id="KW-0829">Tyrosine-protein kinase</keyword>
<dbReference type="InterPro" id="IPR000719">
    <property type="entry name" value="Prot_kinase_dom"/>
</dbReference>
<dbReference type="GO" id="GO:0004714">
    <property type="term" value="F:transmembrane receptor protein tyrosine kinase activity"/>
    <property type="evidence" value="ECO:0007669"/>
    <property type="project" value="UniProtKB-EC"/>
</dbReference>
<name>A0A8J1TP84_OWEFU</name>
<dbReference type="PANTHER" id="PTHR24416:SF611">
    <property type="entry name" value="TYROSINE-PROTEIN KINASE TRANSMEMBRANE RECEPTOR ROR"/>
    <property type="match status" value="1"/>
</dbReference>
<dbReference type="InterPro" id="IPR017441">
    <property type="entry name" value="Protein_kinase_ATP_BS"/>
</dbReference>
<dbReference type="EC" id="2.7.10.1" evidence="2"/>
<keyword evidence="5" id="KW-0732">Signal</keyword>
<gene>
    <name evidence="15" type="ORF">OFUS_LOCUS26264</name>
</gene>
<dbReference type="PRINTS" id="PR00109">
    <property type="entry name" value="TYRKINASE"/>
</dbReference>
<evidence type="ECO:0000256" key="12">
    <source>
        <dbReference type="ARBA" id="ARBA00023180"/>
    </source>
</evidence>
<accession>A0A8J1TP84</accession>
<evidence type="ECO:0000313" key="15">
    <source>
        <dbReference type="EMBL" id="CAH1802599.1"/>
    </source>
</evidence>
<feature type="domain" description="Protein kinase" evidence="14">
    <location>
        <begin position="122"/>
        <end position="397"/>
    </location>
</feature>
<dbReference type="OrthoDB" id="28230at2759"/>
<dbReference type="AlphaFoldDB" id="A0A8J1TP84"/>
<keyword evidence="7" id="KW-0418">Kinase</keyword>
<dbReference type="Pfam" id="PF07714">
    <property type="entry name" value="PK_Tyr_Ser-Thr"/>
    <property type="match status" value="1"/>
</dbReference>
<protein>
    <recommendedName>
        <fullName evidence="2">receptor protein-tyrosine kinase</fullName>
        <ecNumber evidence="2">2.7.10.1</ecNumber>
    </recommendedName>
</protein>
<evidence type="ECO:0000256" key="8">
    <source>
        <dbReference type="ARBA" id="ARBA00022840"/>
    </source>
</evidence>
<evidence type="ECO:0000256" key="2">
    <source>
        <dbReference type="ARBA" id="ARBA00011902"/>
    </source>
</evidence>
<dbReference type="PANTHER" id="PTHR24416">
    <property type="entry name" value="TYROSINE-PROTEIN KINASE RECEPTOR"/>
    <property type="match status" value="1"/>
</dbReference>
<dbReference type="GO" id="GO:0005886">
    <property type="term" value="C:plasma membrane"/>
    <property type="evidence" value="ECO:0007669"/>
    <property type="project" value="TreeGrafter"/>
</dbReference>
<dbReference type="GO" id="GO:0007169">
    <property type="term" value="P:cell surface receptor protein tyrosine kinase signaling pathway"/>
    <property type="evidence" value="ECO:0007669"/>
    <property type="project" value="TreeGrafter"/>
</dbReference>
<keyword evidence="8" id="KW-0067">ATP-binding</keyword>
<dbReference type="FunFam" id="1.10.510.10:FF:000190">
    <property type="entry name" value="Proto-oncogene tyrosine-protein kinase receptor Ret"/>
    <property type="match status" value="1"/>
</dbReference>
<dbReference type="InterPro" id="IPR050122">
    <property type="entry name" value="RTK"/>
</dbReference>
<evidence type="ECO:0000256" key="13">
    <source>
        <dbReference type="ARBA" id="ARBA00051243"/>
    </source>
</evidence>
<evidence type="ECO:0000256" key="7">
    <source>
        <dbReference type="ARBA" id="ARBA00022777"/>
    </source>
</evidence>
<dbReference type="Gene3D" id="3.30.200.20">
    <property type="entry name" value="Phosphorylase Kinase, domain 1"/>
    <property type="match status" value="1"/>
</dbReference>
<keyword evidence="4" id="KW-0812">Transmembrane</keyword>
<evidence type="ECO:0000256" key="11">
    <source>
        <dbReference type="ARBA" id="ARBA00023137"/>
    </source>
</evidence>
<dbReference type="SMART" id="SM00219">
    <property type="entry name" value="TyrKc"/>
    <property type="match status" value="1"/>
</dbReference>
<dbReference type="Gene3D" id="1.10.510.10">
    <property type="entry name" value="Transferase(Phosphotransferase) domain 1"/>
    <property type="match status" value="1"/>
</dbReference>
<dbReference type="EMBL" id="CAIIXF020000012">
    <property type="protein sequence ID" value="CAH1802599.1"/>
    <property type="molecule type" value="Genomic_DNA"/>
</dbReference>
<evidence type="ECO:0000256" key="6">
    <source>
        <dbReference type="ARBA" id="ARBA00022741"/>
    </source>
</evidence>
<evidence type="ECO:0000259" key="14">
    <source>
        <dbReference type="PROSITE" id="PS50011"/>
    </source>
</evidence>
<evidence type="ECO:0000256" key="4">
    <source>
        <dbReference type="ARBA" id="ARBA00022692"/>
    </source>
</evidence>
<dbReference type="InterPro" id="IPR008266">
    <property type="entry name" value="Tyr_kinase_AS"/>
</dbReference>
<keyword evidence="3" id="KW-0808">Transferase</keyword>
<evidence type="ECO:0000256" key="1">
    <source>
        <dbReference type="ARBA" id="ARBA00004479"/>
    </source>
</evidence>
<feature type="non-terminal residue" evidence="15">
    <location>
        <position position="1"/>
    </location>
</feature>
<keyword evidence="12" id="KW-0325">Glycoprotein</keyword>
<keyword evidence="10" id="KW-0472">Membrane</keyword>